<feature type="transmembrane region" description="Helical" evidence="12">
    <location>
        <begin position="12"/>
        <end position="32"/>
    </location>
</feature>
<evidence type="ECO:0000313" key="15">
    <source>
        <dbReference type="Proteomes" id="UP001623290"/>
    </source>
</evidence>
<evidence type="ECO:0000256" key="8">
    <source>
        <dbReference type="ARBA" id="ARBA00022692"/>
    </source>
</evidence>
<comment type="subcellular location">
    <subcellularLocation>
        <location evidence="2 12">Cell inner membrane</location>
        <topology evidence="2 12">Single-pass membrane protein</topology>
    </subcellularLocation>
</comment>
<evidence type="ECO:0000256" key="6">
    <source>
        <dbReference type="ARBA" id="ARBA00022475"/>
    </source>
</evidence>
<keyword evidence="10 12" id="KW-1133">Transmembrane helix</keyword>
<keyword evidence="5 12" id="KW-0813">Transport</keyword>
<evidence type="ECO:0000256" key="13">
    <source>
        <dbReference type="SAM" id="MobiDB-lite"/>
    </source>
</evidence>
<dbReference type="Proteomes" id="UP001623290">
    <property type="component" value="Chromosome"/>
</dbReference>
<feature type="compositionally biased region" description="Basic and acidic residues" evidence="13">
    <location>
        <begin position="44"/>
        <end position="53"/>
    </location>
</feature>
<dbReference type="NCBIfam" id="TIGR03141">
    <property type="entry name" value="cytochro_ccmD"/>
    <property type="match status" value="1"/>
</dbReference>
<evidence type="ECO:0000256" key="5">
    <source>
        <dbReference type="ARBA" id="ARBA00022448"/>
    </source>
</evidence>
<comment type="similarity">
    <text evidence="3 12">Belongs to the CcmD/CycX/HelD family.</text>
</comment>
<dbReference type="InterPro" id="IPR007078">
    <property type="entry name" value="Haem_export_protD_CcmD"/>
</dbReference>
<keyword evidence="6 12" id="KW-1003">Cell membrane</keyword>
<evidence type="ECO:0000256" key="4">
    <source>
        <dbReference type="ARBA" id="ARBA00016461"/>
    </source>
</evidence>
<keyword evidence="8 12" id="KW-0812">Transmembrane</keyword>
<evidence type="ECO:0000256" key="10">
    <source>
        <dbReference type="ARBA" id="ARBA00022989"/>
    </source>
</evidence>
<keyword evidence="9 12" id="KW-0201">Cytochrome c-type biogenesis</keyword>
<name>A0ABZ1E1B7_9RHOB</name>
<feature type="region of interest" description="Disordered" evidence="13">
    <location>
        <begin position="44"/>
        <end position="68"/>
    </location>
</feature>
<evidence type="ECO:0000256" key="3">
    <source>
        <dbReference type="ARBA" id="ARBA00008741"/>
    </source>
</evidence>
<dbReference type="EMBL" id="CP135443">
    <property type="protein sequence ID" value="WRY33487.1"/>
    <property type="molecule type" value="Genomic_DNA"/>
</dbReference>
<evidence type="ECO:0000256" key="1">
    <source>
        <dbReference type="ARBA" id="ARBA00002442"/>
    </source>
</evidence>
<comment type="function">
    <text evidence="1 12">Required for the export of heme to the periplasm for the biogenesis of c-type cytochromes.</text>
</comment>
<evidence type="ECO:0000256" key="11">
    <source>
        <dbReference type="ARBA" id="ARBA00023136"/>
    </source>
</evidence>
<proteinExistence type="inferred from homology"/>
<gene>
    <name evidence="14" type="primary">ccmD</name>
    <name evidence="14" type="ORF">RPE78_12495</name>
</gene>
<evidence type="ECO:0000256" key="9">
    <source>
        <dbReference type="ARBA" id="ARBA00022748"/>
    </source>
</evidence>
<evidence type="ECO:0000256" key="2">
    <source>
        <dbReference type="ARBA" id="ARBA00004377"/>
    </source>
</evidence>
<organism evidence="14 15">
    <name type="scientific">Thioclava litoralis</name>
    <dbReference type="NCBI Taxonomy" id="3076557"/>
    <lineage>
        <taxon>Bacteria</taxon>
        <taxon>Pseudomonadati</taxon>
        <taxon>Pseudomonadota</taxon>
        <taxon>Alphaproteobacteria</taxon>
        <taxon>Rhodobacterales</taxon>
        <taxon>Paracoccaceae</taxon>
        <taxon>Thioclava</taxon>
    </lineage>
</organism>
<keyword evidence="15" id="KW-1185">Reference proteome</keyword>
<accession>A0ABZ1E1B7</accession>
<evidence type="ECO:0000256" key="12">
    <source>
        <dbReference type="RuleBase" id="RU363101"/>
    </source>
</evidence>
<dbReference type="RefSeq" id="WP_339107262.1">
    <property type="nucleotide sequence ID" value="NZ_CP135443.1"/>
</dbReference>
<dbReference type="Pfam" id="PF04995">
    <property type="entry name" value="CcmD"/>
    <property type="match status" value="1"/>
</dbReference>
<keyword evidence="11 12" id="KW-0472">Membrane</keyword>
<evidence type="ECO:0000256" key="7">
    <source>
        <dbReference type="ARBA" id="ARBA00022519"/>
    </source>
</evidence>
<evidence type="ECO:0000313" key="14">
    <source>
        <dbReference type="EMBL" id="WRY33487.1"/>
    </source>
</evidence>
<protein>
    <recommendedName>
        <fullName evidence="4 12">Heme exporter protein D</fullName>
    </recommendedName>
</protein>
<keyword evidence="7 12" id="KW-0997">Cell inner membrane</keyword>
<sequence length="68" mass="7888">MMIDLGKYEYTVLISWGACLFLLLVLVAVTLWQGRRVKAALARQEARMHDIRRQNTPMQDSREESHNG</sequence>
<reference evidence="14 15" key="1">
    <citation type="submission" date="2023-09" db="EMBL/GenBank/DDBJ databases">
        <title>Thioclava shenzhenensis sp. nov., a multidrug resistant bacteria-antagonizing species isolated from coastal seawater.</title>
        <authorList>
            <person name="Long M."/>
        </authorList>
    </citation>
    <scope>NUCLEOTIDE SEQUENCE [LARGE SCALE GENOMIC DNA]</scope>
    <source>
        <strain evidence="14 15">FTW29</strain>
    </source>
</reference>